<sequence>MISAELKIGRTFGIRFEHGKDFMTELEEFCRVNNVKQGYVPFFFGDFSEINIVGTCSKVEHPEAPMLNSPAYFENVETFGCGTIAYDKEAGTILPHFHISIGSRLNSATAHTSHFISGKVQFLIEMMLVEVLSPSMERILDENVFNLRLLSFL</sequence>
<comment type="caution">
    <text evidence="2">The sequence shown here is derived from an EMBL/GenBank/DDBJ whole genome shotgun (WGS) entry which is preliminary data.</text>
</comment>
<keyword evidence="3" id="KW-1185">Reference proteome</keyword>
<evidence type="ECO:0000313" key="2">
    <source>
        <dbReference type="EMBL" id="KZL92375.1"/>
    </source>
</evidence>
<dbReference type="AlphaFoldDB" id="A0A161WKW4"/>
<dbReference type="Gene3D" id="3.30.1330.80">
    <property type="entry name" value="Hypothetical protein, similar to alpha- acetolactate decarboxylase, domain 2"/>
    <property type="match status" value="1"/>
</dbReference>
<proteinExistence type="predicted"/>
<reference evidence="2 3" key="1">
    <citation type="submission" date="2016-04" db="EMBL/GenBank/DDBJ databases">
        <title>Genome sequence of Clostridium magnum DSM 2767.</title>
        <authorList>
            <person name="Poehlein A."/>
            <person name="Uhlig R."/>
            <person name="Fischer R."/>
            <person name="Bahl H."/>
            <person name="Daniel R."/>
        </authorList>
    </citation>
    <scope>NUCLEOTIDE SEQUENCE [LARGE SCALE GENOMIC DNA]</scope>
    <source>
        <strain evidence="2 3">DSM 2767</strain>
    </source>
</reference>
<dbReference type="Proteomes" id="UP000076603">
    <property type="component" value="Unassembled WGS sequence"/>
</dbReference>
<protein>
    <recommendedName>
        <fullName evidence="1">PPC domain-containing protein</fullName>
    </recommendedName>
</protein>
<dbReference type="RefSeq" id="WP_066621797.1">
    <property type="nucleotide sequence ID" value="NZ_FQXL01000004.1"/>
</dbReference>
<dbReference type="SUPFAM" id="SSF117856">
    <property type="entry name" value="AF0104/ALDC/Ptd012-like"/>
    <property type="match status" value="1"/>
</dbReference>
<evidence type="ECO:0000259" key="1">
    <source>
        <dbReference type="PROSITE" id="PS51742"/>
    </source>
</evidence>
<dbReference type="PROSITE" id="PS51742">
    <property type="entry name" value="PPC"/>
    <property type="match status" value="1"/>
</dbReference>
<dbReference type="OrthoDB" id="9798999at2"/>
<feature type="domain" description="PPC" evidence="1">
    <location>
        <begin position="6"/>
        <end position="153"/>
    </location>
</feature>
<accession>A0A161WKW4</accession>
<evidence type="ECO:0000313" key="3">
    <source>
        <dbReference type="Proteomes" id="UP000076603"/>
    </source>
</evidence>
<gene>
    <name evidence="2" type="ORF">CLMAG_21840</name>
</gene>
<dbReference type="EMBL" id="LWAE01000002">
    <property type="protein sequence ID" value="KZL92375.1"/>
    <property type="molecule type" value="Genomic_DNA"/>
</dbReference>
<organism evidence="2 3">
    <name type="scientific">Clostridium magnum DSM 2767</name>
    <dbReference type="NCBI Taxonomy" id="1121326"/>
    <lineage>
        <taxon>Bacteria</taxon>
        <taxon>Bacillati</taxon>
        <taxon>Bacillota</taxon>
        <taxon>Clostridia</taxon>
        <taxon>Eubacteriales</taxon>
        <taxon>Clostridiaceae</taxon>
        <taxon>Clostridium</taxon>
    </lineage>
</organism>
<dbReference type="Pfam" id="PF03479">
    <property type="entry name" value="PCC"/>
    <property type="match status" value="1"/>
</dbReference>
<dbReference type="PATRIC" id="fig|1121326.3.peg.2176"/>
<dbReference type="InterPro" id="IPR005175">
    <property type="entry name" value="PPC_dom"/>
</dbReference>
<name>A0A161WKW4_9CLOT</name>